<feature type="signal peptide" evidence="1">
    <location>
        <begin position="1"/>
        <end position="23"/>
    </location>
</feature>
<dbReference type="SUPFAM" id="SSF51261">
    <property type="entry name" value="Duplicated hybrid motif"/>
    <property type="match status" value="1"/>
</dbReference>
<dbReference type="InterPro" id="IPR016047">
    <property type="entry name" value="M23ase_b-sheet_dom"/>
</dbReference>
<evidence type="ECO:0000256" key="1">
    <source>
        <dbReference type="SAM" id="SignalP"/>
    </source>
</evidence>
<evidence type="ECO:0000313" key="3">
    <source>
        <dbReference type="EMBL" id="MSS49639.1"/>
    </source>
</evidence>
<dbReference type="CDD" id="cd12797">
    <property type="entry name" value="M23_peptidase"/>
    <property type="match status" value="1"/>
</dbReference>
<comment type="caution">
    <text evidence="3">The sequence shown here is derived from an EMBL/GenBank/DDBJ whole genome shotgun (WGS) entry which is preliminary data.</text>
</comment>
<dbReference type="GO" id="GO:0004222">
    <property type="term" value="F:metalloendopeptidase activity"/>
    <property type="evidence" value="ECO:0007669"/>
    <property type="project" value="TreeGrafter"/>
</dbReference>
<dbReference type="PANTHER" id="PTHR21666">
    <property type="entry name" value="PEPTIDASE-RELATED"/>
    <property type="match status" value="1"/>
</dbReference>
<sequence length="217" mass="24101">MRKFILIGLIGISIFTESVYAQACPLVMMDDSYKSDILMTADNTDAVESLGNVDHDNFEMSGKADEARMFWTERYLSVSLPLKALKVTSPYGYRTDPFTGKKRFHGGLDLHARNEKVLAMMPGIVVKVGQDNASGKYVVLRHGNYLVSYCHLSRILVGKGKQVSPAEPVGITGSTGRSTGEHLHVTCKLNGKSIDPRILFRHIKNIKDECVRALRNL</sequence>
<name>A0A7K0JI05_PHOVU</name>
<accession>A0A7K0JI05</accession>
<dbReference type="AlphaFoldDB" id="A0A7K0JI05"/>
<protein>
    <submittedName>
        <fullName evidence="3">M23 family metallopeptidase</fullName>
    </submittedName>
</protein>
<feature type="domain" description="M23ase beta-sheet core" evidence="2">
    <location>
        <begin position="103"/>
        <end position="196"/>
    </location>
</feature>
<evidence type="ECO:0000313" key="4">
    <source>
        <dbReference type="Proteomes" id="UP000460950"/>
    </source>
</evidence>
<dbReference type="Pfam" id="PF01551">
    <property type="entry name" value="Peptidase_M23"/>
    <property type="match status" value="1"/>
</dbReference>
<proteinExistence type="predicted"/>
<gene>
    <name evidence="3" type="ORF">FYJ30_15395</name>
</gene>
<organism evidence="3 4">
    <name type="scientific">Phocaeicola vulgatus</name>
    <name type="common">Bacteroides vulgatus</name>
    <dbReference type="NCBI Taxonomy" id="821"/>
    <lineage>
        <taxon>Bacteria</taxon>
        <taxon>Pseudomonadati</taxon>
        <taxon>Bacteroidota</taxon>
        <taxon>Bacteroidia</taxon>
        <taxon>Bacteroidales</taxon>
        <taxon>Bacteroidaceae</taxon>
        <taxon>Phocaeicola</taxon>
    </lineage>
</organism>
<feature type="chain" id="PRO_5029752855" evidence="1">
    <location>
        <begin position="24"/>
        <end position="217"/>
    </location>
</feature>
<dbReference type="Proteomes" id="UP000460950">
    <property type="component" value="Unassembled WGS sequence"/>
</dbReference>
<reference evidence="3 4" key="1">
    <citation type="submission" date="2019-09" db="EMBL/GenBank/DDBJ databases">
        <title>In-depth cultivation of the pig gut microbiome towards novel bacterial diversity and tailored functional studies.</title>
        <authorList>
            <person name="Wylensek D."/>
            <person name="Hitch T.C.A."/>
            <person name="Clavel T."/>
        </authorList>
    </citation>
    <scope>NUCLEOTIDE SEQUENCE [LARGE SCALE GENOMIC DNA]</scope>
    <source>
        <strain evidence="3 4">WCA-389-WT-3C</strain>
    </source>
</reference>
<dbReference type="InterPro" id="IPR050570">
    <property type="entry name" value="Cell_wall_metabolism_enzyme"/>
</dbReference>
<keyword evidence="1" id="KW-0732">Signal</keyword>
<dbReference type="RefSeq" id="WP_154577588.1">
    <property type="nucleotide sequence ID" value="NZ_VULU01000031.1"/>
</dbReference>
<evidence type="ECO:0000259" key="2">
    <source>
        <dbReference type="Pfam" id="PF01551"/>
    </source>
</evidence>
<dbReference type="EMBL" id="VULU01000031">
    <property type="protein sequence ID" value="MSS49639.1"/>
    <property type="molecule type" value="Genomic_DNA"/>
</dbReference>
<dbReference type="Gene3D" id="2.70.70.10">
    <property type="entry name" value="Glucose Permease (Domain IIA)"/>
    <property type="match status" value="1"/>
</dbReference>
<dbReference type="InterPro" id="IPR011055">
    <property type="entry name" value="Dup_hybrid_motif"/>
</dbReference>
<dbReference type="PANTHER" id="PTHR21666:SF270">
    <property type="entry name" value="MUREIN HYDROLASE ACTIVATOR ENVC"/>
    <property type="match status" value="1"/>
</dbReference>